<gene>
    <name evidence="2" type="ORF">EJ03DRAFT_351439</name>
</gene>
<dbReference type="EMBL" id="ML995835">
    <property type="protein sequence ID" value="KAF2769291.1"/>
    <property type="molecule type" value="Genomic_DNA"/>
</dbReference>
<feature type="region of interest" description="Disordered" evidence="1">
    <location>
        <begin position="547"/>
        <end position="580"/>
    </location>
</feature>
<protein>
    <submittedName>
        <fullName evidence="2">Uncharacterized protein</fullName>
    </submittedName>
</protein>
<feature type="region of interest" description="Disordered" evidence="1">
    <location>
        <begin position="246"/>
        <end position="281"/>
    </location>
</feature>
<sequence>MKVHKPNPDQTVEFQVLANGMPCAEYLVSERNTGSNIVECFIPVAKGDQLTLFGTFSGSCLHAAFDVLADGTFVADEESKGQEAGRTSVFASDRVVEGDLHVRTLREDISGYGIWKGDLGVGSLAVIVSLSQDPREGYHEKYASKTVGAWATGCADELEDGGIAPEFELEHKVTNEDVSKTRQTKHRRHFEQTRFGKHPWVKLVFHYRSKEAIARAGCKTDVGEAHALEPLVDPQSFVRGSMETKKALKQKSGTVRDHSRPAATTASRESSAGIFLSPEPPGPPAALIKKKLFGRPLLKGPEDNSEPHYIEAEIRSKYEDSFRNMSEQGSGAAKAADEDIEEVFPEAGRSPLTSGHLLEHQAPAATMTTTPPFASGGGGIGSDEHEDAFSRASSVIVNEHDSTSVPAKAEARVKQEEGLQGNPDANRENDTHDNLCVTSNSTGGEHAVQQSKTTTDAITEERAQNGSSKMSEIKTLFPDPVPSPETVSINVKGRSITAEDVGRHIHTTGSTLLDLASALGIREEFDHNRDLNRQFVKLVQTVGYRKATDPNTYYLKPRTTSPQPAAPPSQEQQPSPEGIS</sequence>
<dbReference type="AlphaFoldDB" id="A0A6G1L8N1"/>
<feature type="compositionally biased region" description="Low complexity" evidence="1">
    <location>
        <begin position="568"/>
        <end position="580"/>
    </location>
</feature>
<accession>A0A6G1L8N1</accession>
<evidence type="ECO:0000256" key="1">
    <source>
        <dbReference type="SAM" id="MobiDB-lite"/>
    </source>
</evidence>
<feature type="region of interest" description="Disordered" evidence="1">
    <location>
        <begin position="369"/>
        <end position="455"/>
    </location>
</feature>
<proteinExistence type="predicted"/>
<evidence type="ECO:0000313" key="2">
    <source>
        <dbReference type="EMBL" id="KAF2769291.1"/>
    </source>
</evidence>
<evidence type="ECO:0000313" key="3">
    <source>
        <dbReference type="Proteomes" id="UP000799436"/>
    </source>
</evidence>
<feature type="compositionally biased region" description="Polar residues" evidence="1">
    <location>
        <begin position="436"/>
        <end position="455"/>
    </location>
</feature>
<dbReference type="OrthoDB" id="3648067at2759"/>
<organism evidence="2 3">
    <name type="scientific">Teratosphaeria nubilosa</name>
    <dbReference type="NCBI Taxonomy" id="161662"/>
    <lineage>
        <taxon>Eukaryota</taxon>
        <taxon>Fungi</taxon>
        <taxon>Dikarya</taxon>
        <taxon>Ascomycota</taxon>
        <taxon>Pezizomycotina</taxon>
        <taxon>Dothideomycetes</taxon>
        <taxon>Dothideomycetidae</taxon>
        <taxon>Mycosphaerellales</taxon>
        <taxon>Teratosphaeriaceae</taxon>
        <taxon>Teratosphaeria</taxon>
    </lineage>
</organism>
<name>A0A6G1L8N1_9PEZI</name>
<keyword evidence="3" id="KW-1185">Reference proteome</keyword>
<dbReference type="Proteomes" id="UP000799436">
    <property type="component" value="Unassembled WGS sequence"/>
</dbReference>
<reference evidence="2" key="1">
    <citation type="journal article" date="2020" name="Stud. Mycol.">
        <title>101 Dothideomycetes genomes: a test case for predicting lifestyles and emergence of pathogens.</title>
        <authorList>
            <person name="Haridas S."/>
            <person name="Albert R."/>
            <person name="Binder M."/>
            <person name="Bloem J."/>
            <person name="Labutti K."/>
            <person name="Salamov A."/>
            <person name="Andreopoulos B."/>
            <person name="Baker S."/>
            <person name="Barry K."/>
            <person name="Bills G."/>
            <person name="Bluhm B."/>
            <person name="Cannon C."/>
            <person name="Castanera R."/>
            <person name="Culley D."/>
            <person name="Daum C."/>
            <person name="Ezra D."/>
            <person name="Gonzalez J."/>
            <person name="Henrissat B."/>
            <person name="Kuo A."/>
            <person name="Liang C."/>
            <person name="Lipzen A."/>
            <person name="Lutzoni F."/>
            <person name="Magnuson J."/>
            <person name="Mondo S."/>
            <person name="Nolan M."/>
            <person name="Ohm R."/>
            <person name="Pangilinan J."/>
            <person name="Park H.-J."/>
            <person name="Ramirez L."/>
            <person name="Alfaro M."/>
            <person name="Sun H."/>
            <person name="Tritt A."/>
            <person name="Yoshinaga Y."/>
            <person name="Zwiers L.-H."/>
            <person name="Turgeon B."/>
            <person name="Goodwin S."/>
            <person name="Spatafora J."/>
            <person name="Crous P."/>
            <person name="Grigoriev I."/>
        </authorList>
    </citation>
    <scope>NUCLEOTIDE SEQUENCE</scope>
    <source>
        <strain evidence="2">CBS 116005</strain>
    </source>
</reference>
<feature type="region of interest" description="Disordered" evidence="1">
    <location>
        <begin position="462"/>
        <end position="481"/>
    </location>
</feature>